<dbReference type="PANTHER" id="PTHR10696">
    <property type="entry name" value="GAMMA-BUTYROBETAINE HYDROXYLASE-RELATED"/>
    <property type="match status" value="1"/>
</dbReference>
<dbReference type="InterPro" id="IPR003819">
    <property type="entry name" value="TauD/TfdA-like"/>
</dbReference>
<dbReference type="AlphaFoldDB" id="A0A6A6EG20"/>
<dbReference type="InterPro" id="IPR042098">
    <property type="entry name" value="TauD-like_sf"/>
</dbReference>
<name>A0A6A6EG20_9PEZI</name>
<dbReference type="GO" id="GO:0016491">
    <property type="term" value="F:oxidoreductase activity"/>
    <property type="evidence" value="ECO:0007669"/>
    <property type="project" value="UniProtKB-KW"/>
</dbReference>
<gene>
    <name evidence="3" type="ORF">K469DRAFT_683005</name>
</gene>
<dbReference type="Pfam" id="PF02668">
    <property type="entry name" value="TauD"/>
    <property type="match status" value="1"/>
</dbReference>
<proteinExistence type="predicted"/>
<evidence type="ECO:0000313" key="4">
    <source>
        <dbReference type="Proteomes" id="UP000800200"/>
    </source>
</evidence>
<sequence>MRSYSTAAELNKLPPGFPTLFKGYGIWSPSDFGGPKDYQSILNPFDIAQIEAALRHFQSLLVSIDSVSRDNFPLAPELASKLKSVSKVVHNGRGFVVLRGLNPLKYTPQENVIIYCGICSYVAEQRASMIHICDRADGDQGAGSRAKFPPNETTIAMDFHTDVDAGDILSLYTLGMPEEGGNQHLVSFSTVYNDLAENDPQVLSALAKNWRYEMPIQNGVRIIERPIISFIDGHLEVNFATAFLTGSAHVRRLPGGPSVTEEQVRAIQVFLATCKKHSLALDQTYGDMLFVNNMSILHAREKFVNNVAKGRRRHLLSVMLRDPNMAWPKPVNIDQYIEEKFAQPEQFRLIRSANDRHD</sequence>
<accession>A0A6A6EG20</accession>
<feature type="domain" description="TauD/TfdA-like" evidence="2">
    <location>
        <begin position="72"/>
        <end position="319"/>
    </location>
</feature>
<keyword evidence="4" id="KW-1185">Reference proteome</keyword>
<evidence type="ECO:0000256" key="1">
    <source>
        <dbReference type="ARBA" id="ARBA00023002"/>
    </source>
</evidence>
<dbReference type="Gene3D" id="3.60.130.10">
    <property type="entry name" value="Clavaminate synthase-like"/>
    <property type="match status" value="1"/>
</dbReference>
<dbReference type="SUPFAM" id="SSF51197">
    <property type="entry name" value="Clavaminate synthase-like"/>
    <property type="match status" value="1"/>
</dbReference>
<dbReference type="EMBL" id="ML994620">
    <property type="protein sequence ID" value="KAF2189588.1"/>
    <property type="molecule type" value="Genomic_DNA"/>
</dbReference>
<evidence type="ECO:0000313" key="3">
    <source>
        <dbReference type="EMBL" id="KAF2189588.1"/>
    </source>
</evidence>
<keyword evidence="1" id="KW-0560">Oxidoreductase</keyword>
<organism evidence="3 4">
    <name type="scientific">Zopfia rhizophila CBS 207.26</name>
    <dbReference type="NCBI Taxonomy" id="1314779"/>
    <lineage>
        <taxon>Eukaryota</taxon>
        <taxon>Fungi</taxon>
        <taxon>Dikarya</taxon>
        <taxon>Ascomycota</taxon>
        <taxon>Pezizomycotina</taxon>
        <taxon>Dothideomycetes</taxon>
        <taxon>Dothideomycetes incertae sedis</taxon>
        <taxon>Zopfiaceae</taxon>
        <taxon>Zopfia</taxon>
    </lineage>
</organism>
<reference evidence="3" key="1">
    <citation type="journal article" date="2020" name="Stud. Mycol.">
        <title>101 Dothideomycetes genomes: a test case for predicting lifestyles and emergence of pathogens.</title>
        <authorList>
            <person name="Haridas S."/>
            <person name="Albert R."/>
            <person name="Binder M."/>
            <person name="Bloem J."/>
            <person name="Labutti K."/>
            <person name="Salamov A."/>
            <person name="Andreopoulos B."/>
            <person name="Baker S."/>
            <person name="Barry K."/>
            <person name="Bills G."/>
            <person name="Bluhm B."/>
            <person name="Cannon C."/>
            <person name="Castanera R."/>
            <person name="Culley D."/>
            <person name="Daum C."/>
            <person name="Ezra D."/>
            <person name="Gonzalez J."/>
            <person name="Henrissat B."/>
            <person name="Kuo A."/>
            <person name="Liang C."/>
            <person name="Lipzen A."/>
            <person name="Lutzoni F."/>
            <person name="Magnuson J."/>
            <person name="Mondo S."/>
            <person name="Nolan M."/>
            <person name="Ohm R."/>
            <person name="Pangilinan J."/>
            <person name="Park H.-J."/>
            <person name="Ramirez L."/>
            <person name="Alfaro M."/>
            <person name="Sun H."/>
            <person name="Tritt A."/>
            <person name="Yoshinaga Y."/>
            <person name="Zwiers L.-H."/>
            <person name="Turgeon B."/>
            <person name="Goodwin S."/>
            <person name="Spatafora J."/>
            <person name="Crous P."/>
            <person name="Grigoriev I."/>
        </authorList>
    </citation>
    <scope>NUCLEOTIDE SEQUENCE</scope>
    <source>
        <strain evidence="3">CBS 207.26</strain>
    </source>
</reference>
<dbReference type="Proteomes" id="UP000800200">
    <property type="component" value="Unassembled WGS sequence"/>
</dbReference>
<dbReference type="InterPro" id="IPR050411">
    <property type="entry name" value="AlphaKG_dependent_hydroxylases"/>
</dbReference>
<evidence type="ECO:0000259" key="2">
    <source>
        <dbReference type="Pfam" id="PF02668"/>
    </source>
</evidence>
<protein>
    <submittedName>
        <fullName evidence="3">Clavaminate synthase-like protein</fullName>
    </submittedName>
</protein>
<dbReference type="OrthoDB" id="272271at2759"/>
<dbReference type="PANTHER" id="PTHR10696:SF54">
    <property type="entry name" value="FAMILY OXIDOREDUCTASE, PUTATIVE (AFU_ORTHOLOGUE AFUA_4G13850)-RELATED"/>
    <property type="match status" value="1"/>
</dbReference>